<dbReference type="Pfam" id="PF08459">
    <property type="entry name" value="UvrC_RNaseH_dom"/>
    <property type="match status" value="1"/>
</dbReference>
<comment type="subunit">
    <text evidence="6">Interacts with UvrB in an incision complex.</text>
</comment>
<evidence type="ECO:0000256" key="2">
    <source>
        <dbReference type="ARBA" id="ARBA00022763"/>
    </source>
</evidence>
<keyword evidence="1 6" id="KW-0963">Cytoplasm</keyword>
<evidence type="ECO:0000313" key="11">
    <source>
        <dbReference type="EMBL" id="MFC5590314.1"/>
    </source>
</evidence>
<comment type="similarity">
    <text evidence="6">Belongs to the UvrC family.</text>
</comment>
<dbReference type="PANTHER" id="PTHR30562">
    <property type="entry name" value="UVRC/OXIDOREDUCTASE"/>
    <property type="match status" value="1"/>
</dbReference>
<dbReference type="SUPFAM" id="SSF46600">
    <property type="entry name" value="C-terminal UvrC-binding domain of UvrB"/>
    <property type="match status" value="1"/>
</dbReference>
<feature type="domain" description="GIY-YIG" evidence="9">
    <location>
        <begin position="14"/>
        <end position="91"/>
    </location>
</feature>
<dbReference type="NCBIfam" id="NF001824">
    <property type="entry name" value="PRK00558.1-5"/>
    <property type="match status" value="1"/>
</dbReference>
<evidence type="ECO:0000256" key="1">
    <source>
        <dbReference type="ARBA" id="ARBA00022490"/>
    </source>
</evidence>
<keyword evidence="3 6" id="KW-0228">DNA excision</keyword>
<dbReference type="InterPro" id="IPR000305">
    <property type="entry name" value="GIY-YIG_endonuc"/>
</dbReference>
<dbReference type="InterPro" id="IPR038476">
    <property type="entry name" value="UvrC_RNase_H_dom_sf"/>
</dbReference>
<dbReference type="PROSITE" id="PS50151">
    <property type="entry name" value="UVR"/>
    <property type="match status" value="1"/>
</dbReference>
<evidence type="ECO:0000256" key="5">
    <source>
        <dbReference type="ARBA" id="ARBA00023204"/>
    </source>
</evidence>
<name>A0ABW0TLG0_9BACL</name>
<dbReference type="Gene3D" id="3.30.420.340">
    <property type="entry name" value="UvrC, RNAse H endonuclease domain"/>
    <property type="match status" value="1"/>
</dbReference>
<dbReference type="PANTHER" id="PTHR30562:SF1">
    <property type="entry name" value="UVRABC SYSTEM PROTEIN C"/>
    <property type="match status" value="1"/>
</dbReference>
<sequence>MNELIEQKLAILPEMPGCYLMKDRQGTIIYVGKAKVLKNRVRSYFTGTHDAKTQRLVSEIMDFEYIVTSSNIEALVLELNLIKQHDPKYNIMLKDDKSYPYLKLTAERHPKLIITRQVKKDKGKYFGPYPHAHAASETKKLLDRLYPYRKCHTLPDRVCLYYHLGQCLAPCVNEVQEDTYKSMVEDISRFLNGGYKQMKKELTEKMKSAAENLEFERAKEYRDQIANIEAVMEKQTITMNDFTDRDIFGYAVDRGWMCVQVFFVRQGKLIERDVSLFPVYQEPEEELLTFIGQFYGKSEHLLPKEILLPQGIDREIIRQLLQVNVLIPQRGKKKDLVNLAIKNAQMSLKEKFQLIERQESRTIGACEELGEAMNITIPLHIEAFDNSHTYGADPVSAMVSFVDGKPNRKDYRKFKTKTAAAHDDYGAMREVVRRRYTRVLKEELPLPDLIVIDGGKGQMEVAREIIEDELGLSIPIAGLAKDDKHQTAELLYGDPPELIPLKRTSEAFYLLQRIQDEVHRFAITFHRQRRETNSLASTLDGLPGVGPKRKNMLLKHFGSVKKIREASALELQKAGLPMTVAEKVETYFQNETLRENK</sequence>
<dbReference type="EMBL" id="JBHSNO010000008">
    <property type="protein sequence ID" value="MFC5590314.1"/>
    <property type="molecule type" value="Genomic_DNA"/>
</dbReference>
<evidence type="ECO:0000256" key="3">
    <source>
        <dbReference type="ARBA" id="ARBA00022769"/>
    </source>
</evidence>
<comment type="subcellular location">
    <subcellularLocation>
        <location evidence="6">Cytoplasm</location>
    </subcellularLocation>
</comment>
<dbReference type="InterPro" id="IPR050066">
    <property type="entry name" value="UvrABC_protein_C"/>
</dbReference>
<keyword evidence="2 6" id="KW-0227">DNA damage</keyword>
<dbReference type="SMART" id="SM00465">
    <property type="entry name" value="GIYc"/>
    <property type="match status" value="1"/>
</dbReference>
<feature type="domain" description="UVR" evidence="8">
    <location>
        <begin position="196"/>
        <end position="231"/>
    </location>
</feature>
<dbReference type="InterPro" id="IPR047296">
    <property type="entry name" value="GIY-YIG_UvrC_Cho"/>
</dbReference>
<keyword evidence="5 6" id="KW-0234">DNA repair</keyword>
<keyword evidence="7" id="KW-0175">Coiled coil</keyword>
<dbReference type="NCBIfam" id="TIGR00194">
    <property type="entry name" value="uvrC"/>
    <property type="match status" value="1"/>
</dbReference>
<dbReference type="Gene3D" id="3.40.1440.10">
    <property type="entry name" value="GIY-YIG endonuclease"/>
    <property type="match status" value="1"/>
</dbReference>
<feature type="domain" description="UvrC family homology region profile" evidence="10">
    <location>
        <begin position="247"/>
        <end position="466"/>
    </location>
</feature>
<comment type="function">
    <text evidence="6">The UvrABC repair system catalyzes the recognition and processing of DNA lesions. UvrC both incises the 5' and 3' sides of the lesion. The N-terminal half is responsible for the 3' incision and the C-terminal half is responsible for the 5' incision.</text>
</comment>
<evidence type="ECO:0000259" key="10">
    <source>
        <dbReference type="PROSITE" id="PS50165"/>
    </source>
</evidence>
<dbReference type="Gene3D" id="1.10.150.20">
    <property type="entry name" value="5' to 3' exonuclease, C-terminal subdomain"/>
    <property type="match status" value="1"/>
</dbReference>
<reference evidence="12" key="1">
    <citation type="journal article" date="2019" name="Int. J. Syst. Evol. Microbiol.">
        <title>The Global Catalogue of Microorganisms (GCM) 10K type strain sequencing project: providing services to taxonomists for standard genome sequencing and annotation.</title>
        <authorList>
            <consortium name="The Broad Institute Genomics Platform"/>
            <consortium name="The Broad Institute Genome Sequencing Center for Infectious Disease"/>
            <person name="Wu L."/>
            <person name="Ma J."/>
        </authorList>
    </citation>
    <scope>NUCLEOTIDE SEQUENCE [LARGE SCALE GENOMIC DNA]</scope>
    <source>
        <strain evidence="12">CGMCC 4.1434</strain>
    </source>
</reference>
<keyword evidence="6" id="KW-0742">SOS response</keyword>
<dbReference type="Pfam" id="PF22920">
    <property type="entry name" value="UvrC_RNaseH"/>
    <property type="match status" value="1"/>
</dbReference>
<dbReference type="PROSITE" id="PS50165">
    <property type="entry name" value="UVRC"/>
    <property type="match status" value="1"/>
</dbReference>
<comment type="caution">
    <text evidence="11">The sequence shown here is derived from an EMBL/GenBank/DDBJ whole genome shotgun (WGS) entry which is preliminary data.</text>
</comment>
<evidence type="ECO:0000256" key="6">
    <source>
        <dbReference type="HAMAP-Rule" id="MF_00203"/>
    </source>
</evidence>
<evidence type="ECO:0000313" key="12">
    <source>
        <dbReference type="Proteomes" id="UP001596109"/>
    </source>
</evidence>
<evidence type="ECO:0000256" key="7">
    <source>
        <dbReference type="SAM" id="Coils"/>
    </source>
</evidence>
<proteinExistence type="inferred from homology"/>
<dbReference type="Gene3D" id="4.10.860.10">
    <property type="entry name" value="UVR domain"/>
    <property type="match status" value="1"/>
</dbReference>
<dbReference type="Pfam" id="PF01541">
    <property type="entry name" value="GIY-YIG"/>
    <property type="match status" value="1"/>
</dbReference>
<dbReference type="Pfam" id="PF02151">
    <property type="entry name" value="UVR"/>
    <property type="match status" value="1"/>
</dbReference>
<dbReference type="InterPro" id="IPR010994">
    <property type="entry name" value="RuvA_2-like"/>
</dbReference>
<protein>
    <recommendedName>
        <fullName evidence="6">UvrABC system protein C</fullName>
        <shortName evidence="6">Protein UvrC</shortName>
    </recommendedName>
    <alternativeName>
        <fullName evidence="6">Excinuclease ABC subunit C</fullName>
    </alternativeName>
</protein>
<dbReference type="InterPro" id="IPR001162">
    <property type="entry name" value="UvrC_RNase_H_dom"/>
</dbReference>
<evidence type="ECO:0000256" key="4">
    <source>
        <dbReference type="ARBA" id="ARBA00022881"/>
    </source>
</evidence>
<dbReference type="SUPFAM" id="SSF82771">
    <property type="entry name" value="GIY-YIG endonuclease"/>
    <property type="match status" value="1"/>
</dbReference>
<dbReference type="HAMAP" id="MF_00203">
    <property type="entry name" value="UvrC"/>
    <property type="match status" value="1"/>
</dbReference>
<dbReference type="Proteomes" id="UP001596109">
    <property type="component" value="Unassembled WGS sequence"/>
</dbReference>
<dbReference type="PROSITE" id="PS50164">
    <property type="entry name" value="GIY_YIG"/>
    <property type="match status" value="1"/>
</dbReference>
<gene>
    <name evidence="6 11" type="primary">uvrC</name>
    <name evidence="11" type="ORF">ACFPRA_15530</name>
</gene>
<feature type="coiled-coil region" evidence="7">
    <location>
        <begin position="199"/>
        <end position="238"/>
    </location>
</feature>
<dbReference type="RefSeq" id="WP_381436577.1">
    <property type="nucleotide sequence ID" value="NZ_JBHSNO010000008.1"/>
</dbReference>
<organism evidence="11 12">
    <name type="scientific">Sporosarcina soli</name>
    <dbReference type="NCBI Taxonomy" id="334736"/>
    <lineage>
        <taxon>Bacteria</taxon>
        <taxon>Bacillati</taxon>
        <taxon>Bacillota</taxon>
        <taxon>Bacilli</taxon>
        <taxon>Bacillales</taxon>
        <taxon>Caryophanaceae</taxon>
        <taxon>Sporosarcina</taxon>
    </lineage>
</organism>
<dbReference type="InterPro" id="IPR036876">
    <property type="entry name" value="UVR_dom_sf"/>
</dbReference>
<dbReference type="CDD" id="cd10434">
    <property type="entry name" value="GIY-YIG_UvrC_Cho"/>
    <property type="match status" value="1"/>
</dbReference>
<keyword evidence="4 6" id="KW-0267">Excision nuclease</keyword>
<accession>A0ABW0TLG0</accession>
<evidence type="ECO:0000259" key="8">
    <source>
        <dbReference type="PROSITE" id="PS50151"/>
    </source>
</evidence>
<dbReference type="InterPro" id="IPR004791">
    <property type="entry name" value="UvrC"/>
</dbReference>
<keyword evidence="12" id="KW-1185">Reference proteome</keyword>
<dbReference type="InterPro" id="IPR001943">
    <property type="entry name" value="UVR_dom"/>
</dbReference>
<evidence type="ECO:0000259" key="9">
    <source>
        <dbReference type="PROSITE" id="PS50164"/>
    </source>
</evidence>
<dbReference type="InterPro" id="IPR035901">
    <property type="entry name" value="GIY-YIG_endonuc_sf"/>
</dbReference>
<dbReference type="SUPFAM" id="SSF47781">
    <property type="entry name" value="RuvA domain 2-like"/>
    <property type="match status" value="1"/>
</dbReference>